<dbReference type="GO" id="GO:0004674">
    <property type="term" value="F:protein serine/threonine kinase activity"/>
    <property type="evidence" value="ECO:0007669"/>
    <property type="project" value="UniProtKB-KW"/>
</dbReference>
<dbReference type="OrthoDB" id="193931at2759"/>
<evidence type="ECO:0000313" key="1">
    <source>
        <dbReference type="EMBL" id="OQR74853.1"/>
    </source>
</evidence>
<evidence type="ECO:0000313" key="2">
    <source>
        <dbReference type="Proteomes" id="UP000192247"/>
    </source>
</evidence>
<reference evidence="1 2" key="1">
    <citation type="journal article" date="2017" name="Gigascience">
        <title>Draft genome of the honey bee ectoparasitic mite, Tropilaelaps mercedesae, is shaped by the parasitic life history.</title>
        <authorList>
            <person name="Dong X."/>
            <person name="Armstrong S.D."/>
            <person name="Xia D."/>
            <person name="Makepeace B.L."/>
            <person name="Darby A.C."/>
            <person name="Kadowaki T."/>
        </authorList>
    </citation>
    <scope>NUCLEOTIDE SEQUENCE [LARGE SCALE GENOMIC DNA]</scope>
    <source>
        <strain evidence="1">Wuxi-XJTLU</strain>
    </source>
</reference>
<name>A0A1V9XN55_9ACAR</name>
<keyword evidence="2" id="KW-1185">Reference proteome</keyword>
<keyword evidence="1" id="KW-0723">Serine/threonine-protein kinase</keyword>
<sequence length="422" mass="47567">MPRSRCMYGDRIDLYKHPFIVGVDWKKLSSSEKLFPQPDGYCKILQKNVPPRFRRNDLTDSEQAALSPKVGIDDLKFNRLLNPTELEDAPYVQQSTFISTMFRKTLELCRTPKKLGKGPLMTVMGYNAASPALSIPDTYDLDRYNAERLVITIPKRSMLELGIHIDSAIGEDESRYFYVKRFSDSFFYDSLPLIEGDVLLAMNGKSLINESMAAVKAKLALHQKDMTSFVVQASSSFRLASAFPDFGSLLRSLPRISVKVPPAHLLDFGSLVRTTVVGYTDGWVINGAHFVWKTTGKQSLYVGDIIQSIDGVEAITLTTEEIDARLQRGVRQVEVIPVSSLRTRRVTVDRIFRAYGGSRDTIEGTTWIKVQKKLANLTPKETVGLGPVHLRYVQRRIDLANRESEPLEATREPHRSLDYGSL</sequence>
<organism evidence="1 2">
    <name type="scientific">Tropilaelaps mercedesae</name>
    <dbReference type="NCBI Taxonomy" id="418985"/>
    <lineage>
        <taxon>Eukaryota</taxon>
        <taxon>Metazoa</taxon>
        <taxon>Ecdysozoa</taxon>
        <taxon>Arthropoda</taxon>
        <taxon>Chelicerata</taxon>
        <taxon>Arachnida</taxon>
        <taxon>Acari</taxon>
        <taxon>Parasitiformes</taxon>
        <taxon>Mesostigmata</taxon>
        <taxon>Gamasina</taxon>
        <taxon>Dermanyssoidea</taxon>
        <taxon>Laelapidae</taxon>
        <taxon>Tropilaelaps</taxon>
    </lineage>
</organism>
<accession>A0A1V9XN55</accession>
<dbReference type="SUPFAM" id="SSF50156">
    <property type="entry name" value="PDZ domain-like"/>
    <property type="match status" value="1"/>
</dbReference>
<comment type="caution">
    <text evidence="1">The sequence shown here is derived from an EMBL/GenBank/DDBJ whole genome shotgun (WGS) entry which is preliminary data.</text>
</comment>
<keyword evidence="1" id="KW-0418">Kinase</keyword>
<proteinExistence type="predicted"/>
<dbReference type="AlphaFoldDB" id="A0A1V9XN55"/>
<dbReference type="InParanoid" id="A0A1V9XN55"/>
<dbReference type="Proteomes" id="UP000192247">
    <property type="component" value="Unassembled WGS sequence"/>
</dbReference>
<keyword evidence="1" id="KW-0808">Transferase</keyword>
<dbReference type="InterPro" id="IPR036034">
    <property type="entry name" value="PDZ_sf"/>
</dbReference>
<gene>
    <name evidence="1" type="ORF">BIW11_03349</name>
</gene>
<dbReference type="EMBL" id="MNPL01007262">
    <property type="protein sequence ID" value="OQR74853.1"/>
    <property type="molecule type" value="Genomic_DNA"/>
</dbReference>
<protein>
    <submittedName>
        <fullName evidence="1">Serine/threonine protein kinase-like</fullName>
    </submittedName>
</protein>